<evidence type="ECO:0000259" key="4">
    <source>
        <dbReference type="PROSITE" id="PS50093"/>
    </source>
</evidence>
<evidence type="ECO:0000313" key="7">
    <source>
        <dbReference type="Proteomes" id="UP000313066"/>
    </source>
</evidence>
<dbReference type="EMBL" id="VDMA02000043">
    <property type="protein sequence ID" value="KAB8173348.1"/>
    <property type="molecule type" value="Genomic_DNA"/>
</dbReference>
<proteinExistence type="predicted"/>
<dbReference type="InterPro" id="IPR035986">
    <property type="entry name" value="PKD_dom_sf"/>
</dbReference>
<dbReference type="PANTHER" id="PTHR40469:SF2">
    <property type="entry name" value="GALACTOSE-BINDING DOMAIN-LIKE SUPERFAMILY PROTEIN"/>
    <property type="match status" value="1"/>
</dbReference>
<dbReference type="InterPro" id="IPR011042">
    <property type="entry name" value="6-blade_b-propeller_TolB-like"/>
</dbReference>
<dbReference type="Gene3D" id="2.60.40.10">
    <property type="entry name" value="Immunoglobulins"/>
    <property type="match status" value="1"/>
</dbReference>
<dbReference type="Pfam" id="PF03422">
    <property type="entry name" value="CBM_6"/>
    <property type="match status" value="1"/>
</dbReference>
<dbReference type="InterPro" id="IPR000601">
    <property type="entry name" value="PKD_dom"/>
</dbReference>
<dbReference type="SMART" id="SM00458">
    <property type="entry name" value="RICIN"/>
    <property type="match status" value="1"/>
</dbReference>
<dbReference type="Pfam" id="PF18911">
    <property type="entry name" value="PKD_4"/>
    <property type="match status" value="1"/>
</dbReference>
<gene>
    <name evidence="6" type="ORF">FH610_041485</name>
</gene>
<dbReference type="PROSITE" id="PS50231">
    <property type="entry name" value="RICIN_B_LECTIN"/>
    <property type="match status" value="1"/>
</dbReference>
<dbReference type="InterPro" id="IPR011041">
    <property type="entry name" value="Quinoprot_gluc/sorb_DH_b-prop"/>
</dbReference>
<dbReference type="GO" id="GO:0030246">
    <property type="term" value="F:carbohydrate binding"/>
    <property type="evidence" value="ECO:0007669"/>
    <property type="project" value="InterPro"/>
</dbReference>
<dbReference type="InterPro" id="IPR013783">
    <property type="entry name" value="Ig-like_fold"/>
</dbReference>
<feature type="signal peptide" evidence="3">
    <location>
        <begin position="1"/>
        <end position="28"/>
    </location>
</feature>
<dbReference type="Proteomes" id="UP000313066">
    <property type="component" value="Unassembled WGS sequence"/>
</dbReference>
<dbReference type="Gene3D" id="2.60.120.260">
    <property type="entry name" value="Galactose-binding domain-like"/>
    <property type="match status" value="1"/>
</dbReference>
<dbReference type="SMART" id="SM00089">
    <property type="entry name" value="PKD"/>
    <property type="match status" value="1"/>
</dbReference>
<dbReference type="AlphaFoldDB" id="A0A5N6AZX5"/>
<evidence type="ECO:0000259" key="5">
    <source>
        <dbReference type="PROSITE" id="PS51175"/>
    </source>
</evidence>
<dbReference type="CDD" id="cd04084">
    <property type="entry name" value="CBM6_xylanase-like"/>
    <property type="match status" value="1"/>
</dbReference>
<organism evidence="6 7">
    <name type="scientific">Microbispora catharanthi</name>
    <dbReference type="NCBI Taxonomy" id="1712871"/>
    <lineage>
        <taxon>Bacteria</taxon>
        <taxon>Bacillati</taxon>
        <taxon>Actinomycetota</taxon>
        <taxon>Actinomycetes</taxon>
        <taxon>Streptosporangiales</taxon>
        <taxon>Streptosporangiaceae</taxon>
        <taxon>Microbispora</taxon>
    </lineage>
</organism>
<dbReference type="InterPro" id="IPR005084">
    <property type="entry name" value="CBM6"/>
</dbReference>
<feature type="chain" id="PRO_5024444087" evidence="3">
    <location>
        <begin position="29"/>
        <end position="1185"/>
    </location>
</feature>
<dbReference type="InterPro" id="IPR029010">
    <property type="entry name" value="ThuA-like"/>
</dbReference>
<dbReference type="GO" id="GO:0005975">
    <property type="term" value="P:carbohydrate metabolic process"/>
    <property type="evidence" value="ECO:0007669"/>
    <property type="project" value="UniProtKB-ARBA"/>
</dbReference>
<keyword evidence="7" id="KW-1185">Reference proteome</keyword>
<dbReference type="InterPro" id="IPR000772">
    <property type="entry name" value="Ricin_B_lectin"/>
</dbReference>
<dbReference type="PANTHER" id="PTHR40469">
    <property type="entry name" value="SECRETED GLYCOSYL HYDROLASE"/>
    <property type="match status" value="1"/>
</dbReference>
<dbReference type="InterPro" id="IPR035992">
    <property type="entry name" value="Ricin_B-like_lectins"/>
</dbReference>
<evidence type="ECO:0000256" key="1">
    <source>
        <dbReference type="ARBA" id="ARBA00022729"/>
    </source>
</evidence>
<dbReference type="Pfam" id="PF00652">
    <property type="entry name" value="Ricin_B_lectin"/>
    <property type="match status" value="1"/>
</dbReference>
<dbReference type="SUPFAM" id="SSF52317">
    <property type="entry name" value="Class I glutamine amidotransferase-like"/>
    <property type="match status" value="1"/>
</dbReference>
<dbReference type="FunFam" id="2.60.40.10:FF:000270">
    <property type="entry name" value="Cell surface protein"/>
    <property type="match status" value="1"/>
</dbReference>
<evidence type="ECO:0000256" key="3">
    <source>
        <dbReference type="SAM" id="SignalP"/>
    </source>
</evidence>
<dbReference type="CDD" id="cd00146">
    <property type="entry name" value="PKD"/>
    <property type="match status" value="1"/>
</dbReference>
<dbReference type="SUPFAM" id="SSF50952">
    <property type="entry name" value="Soluble quinoprotein glucose dehydrogenase"/>
    <property type="match status" value="1"/>
</dbReference>
<dbReference type="Pfam" id="PF06283">
    <property type="entry name" value="ThuA"/>
    <property type="match status" value="1"/>
</dbReference>
<dbReference type="RefSeq" id="WP_139580731.1">
    <property type="nucleotide sequence ID" value="NZ_VDMA02000043.1"/>
</dbReference>
<dbReference type="CDD" id="cd23418">
    <property type="entry name" value="beta-trefoil_Ricin_XLN-like"/>
    <property type="match status" value="1"/>
</dbReference>
<feature type="compositionally biased region" description="Pro residues" evidence="2">
    <location>
        <begin position="1031"/>
        <end position="1053"/>
    </location>
</feature>
<keyword evidence="1 3" id="KW-0732">Signal</keyword>
<comment type="caution">
    <text evidence="6">The sequence shown here is derived from an EMBL/GenBank/DDBJ whole genome shotgun (WGS) entry which is preliminary data.</text>
</comment>
<dbReference type="InterPro" id="IPR029062">
    <property type="entry name" value="Class_I_gatase-like"/>
</dbReference>
<dbReference type="Gene3D" id="3.40.50.880">
    <property type="match status" value="1"/>
</dbReference>
<protein>
    <submittedName>
        <fullName evidence="6">Carbohydrate-binding protein</fullName>
    </submittedName>
</protein>
<evidence type="ECO:0000256" key="2">
    <source>
        <dbReference type="SAM" id="MobiDB-lite"/>
    </source>
</evidence>
<dbReference type="InterPro" id="IPR022409">
    <property type="entry name" value="PKD/Chitinase_dom"/>
</dbReference>
<sequence length="1185" mass="125518">MRRSRLLPALAAALLGLLLSAVPLVAHAAAPQFKVLLFSKTASGAYRHDSIPAGTAMFQQLATDNNFQLDRSEDSTVFTTSNLNNYDAVIMLQTSGMVWDNDAQRQAMQAYVRSGRGVVAIHNAVDMNIESQFPWWDQTVLAGAHMTQHSSIVQGTAKVADKVHPSTKGLPDRWTRTEEWYNFDKNMRGSVHVLVTADETTYDAGSYKMGADHPISWCHNPEGGRVWATAMGHNASSYSEPLFKQHLLGAVKWAAGAEAGDCGGTISARFQKVTLDGAPDQPMELDVAADGRVFYISRSGKVNLIPAGGGSTRVIGTLSVYDGGEDGGIGLALDPNFSTNGWIYINYSPSNGGEVNRVSRFTFNGTSLDLSSEKKIIEVPAYRNVDEPGHTGGYLAFGPGGNLYIGPGDDTNPNGSSGYTPIDERPGREHYDAQRSAANTNDLRGKILRIHPESDGTYTIPSGNLFAPGTAKTRPEIYAMGFRNPFRFSVDKDTGWISVGDYGPDAGAANANRGPEGTVEWNLIKEPGFYGWPYCVGNNIPFNDFNFATNTSGAKFNCSAPVNNSPNNTGLTNLPAAKSATIWYNYHASAEFPEINCCGGAAPMGGPFYHYDATGSSDRKFPEYFDKTPFFYDWSRNFVKELRLDSSGNLLKINPFVAQIAPHAPIDMKFGPDGALYMADWGNGFGHENTDDSIYRIDYVVGNRAPVAKASADPDSGNAPLTVAFSSAGSSDPDGDAITYSWDFGDGGTSTSANPSHTYNANGTYNARLTVRDASGKTGSVTLPIVVGNTRPKVVFSAPPDGGFIDFGDRVSYTVNVTDPEDGTVDCTKVNVFTALGHDQHAHDTGQYTGCSGTVTTTASGHDEASNVYYVLGADYTDKGGLKGSAGITLQPKHKQAEHFTGSSGIRVVDEPGAEGGRRVGDVSNNDWISFTPINLSGIDSVSFRVSAPSSTGASIELHADSPTGTLIASSTVPATGGWNTYVSLPAVRVTDPVGTRNLYVVFKAPSANAFDVDSFTFVGKGVGQAGGSPSPSPSPSASPSASPSPSPSPSPSSPSGSTSALKGVGSGRCLDVNGASQANGAQAQIWDCNGQPNQQWTTTTAGELRVYGNKCLDVNGGSTADGASVIIWDCNGQNNQKWRLNSDGSITAVGANKCLDVNGGGTANGTKVLIWTCNGQNNQKWTRV</sequence>
<dbReference type="SUPFAM" id="SSF49785">
    <property type="entry name" value="Galactose-binding domain-like"/>
    <property type="match status" value="1"/>
</dbReference>
<accession>A0A5N6AZX5</accession>
<dbReference type="SUPFAM" id="SSF50370">
    <property type="entry name" value="Ricin B-like lectins"/>
    <property type="match status" value="1"/>
</dbReference>
<feature type="region of interest" description="Disordered" evidence="2">
    <location>
        <begin position="1024"/>
        <end position="1064"/>
    </location>
</feature>
<feature type="domain" description="CBM6" evidence="5">
    <location>
        <begin position="893"/>
        <end position="1019"/>
    </location>
</feature>
<dbReference type="Pfam" id="PF07995">
    <property type="entry name" value="GSDH"/>
    <property type="match status" value="1"/>
</dbReference>
<dbReference type="Gene3D" id="2.120.10.30">
    <property type="entry name" value="TolB, C-terminal domain"/>
    <property type="match status" value="1"/>
</dbReference>
<dbReference type="PROSITE" id="PS50093">
    <property type="entry name" value="PKD"/>
    <property type="match status" value="1"/>
</dbReference>
<name>A0A5N6AZX5_9ACTN</name>
<evidence type="ECO:0000313" key="6">
    <source>
        <dbReference type="EMBL" id="KAB8173348.1"/>
    </source>
</evidence>
<dbReference type="SMART" id="SM00606">
    <property type="entry name" value="CBD_IV"/>
    <property type="match status" value="1"/>
</dbReference>
<reference evidence="6 7" key="1">
    <citation type="submission" date="2019-10" db="EMBL/GenBank/DDBJ databases">
        <title>Nonomuraea sp. nov., isolated from Phyllanthus amarus.</title>
        <authorList>
            <person name="Klykleung N."/>
            <person name="Tanasupawat S."/>
        </authorList>
    </citation>
    <scope>NUCLEOTIDE SEQUENCE [LARGE SCALE GENOMIC DNA]</scope>
    <source>
        <strain evidence="6 7">CR1-09</strain>
    </source>
</reference>
<dbReference type="NCBIfam" id="NF035930">
    <property type="entry name" value="lectin_2"/>
    <property type="match status" value="1"/>
</dbReference>
<dbReference type="InterPro" id="IPR008979">
    <property type="entry name" value="Galactose-bd-like_sf"/>
</dbReference>
<dbReference type="PROSITE" id="PS51175">
    <property type="entry name" value="CBM6"/>
    <property type="match status" value="1"/>
</dbReference>
<dbReference type="InterPro" id="IPR012938">
    <property type="entry name" value="Glc/Sorbosone_DH"/>
</dbReference>
<dbReference type="Gene3D" id="2.80.10.50">
    <property type="match status" value="1"/>
</dbReference>
<feature type="domain" description="PKD" evidence="4">
    <location>
        <begin position="706"/>
        <end position="787"/>
    </location>
</feature>
<dbReference type="SUPFAM" id="SSF49299">
    <property type="entry name" value="PKD domain"/>
    <property type="match status" value="1"/>
</dbReference>
<dbReference type="InterPro" id="IPR006584">
    <property type="entry name" value="Cellulose-bd_IV"/>
</dbReference>